<evidence type="ECO:0000313" key="4">
    <source>
        <dbReference type="Proteomes" id="UP000289738"/>
    </source>
</evidence>
<dbReference type="Proteomes" id="UP000289738">
    <property type="component" value="Chromosome A08"/>
</dbReference>
<proteinExistence type="predicted"/>
<organism evidence="3 4">
    <name type="scientific">Arachis hypogaea</name>
    <name type="common">Peanut</name>
    <dbReference type="NCBI Taxonomy" id="3818"/>
    <lineage>
        <taxon>Eukaryota</taxon>
        <taxon>Viridiplantae</taxon>
        <taxon>Streptophyta</taxon>
        <taxon>Embryophyta</taxon>
        <taxon>Tracheophyta</taxon>
        <taxon>Spermatophyta</taxon>
        <taxon>Magnoliopsida</taxon>
        <taxon>eudicotyledons</taxon>
        <taxon>Gunneridae</taxon>
        <taxon>Pentapetalae</taxon>
        <taxon>rosids</taxon>
        <taxon>fabids</taxon>
        <taxon>Fabales</taxon>
        <taxon>Fabaceae</taxon>
        <taxon>Papilionoideae</taxon>
        <taxon>50 kb inversion clade</taxon>
        <taxon>dalbergioids sensu lato</taxon>
        <taxon>Dalbergieae</taxon>
        <taxon>Pterocarpus clade</taxon>
        <taxon>Arachis</taxon>
    </lineage>
</organism>
<dbReference type="AlphaFoldDB" id="A0A445BWA4"/>
<keyword evidence="2" id="KW-0812">Transmembrane</keyword>
<keyword evidence="2" id="KW-0472">Membrane</keyword>
<gene>
    <name evidence="3" type="ORF">Ahy_A08g039431</name>
</gene>
<keyword evidence="2" id="KW-1133">Transmembrane helix</keyword>
<feature type="compositionally biased region" description="Polar residues" evidence="1">
    <location>
        <begin position="137"/>
        <end position="152"/>
    </location>
</feature>
<sequence>MKIAWKFGKLEAEIRVLKMGGILIFVFMLLIVVGVLVLKLDRQQDQVWSSMNVLPAIVLSIIRSIHKPATTLILTHSSHPYVIVLLKPNPSTLLYTIFTQSLFELHLFELHFCSECHSNLKPKISKPPPALNAGKTHLNQLPLTHPQTSEESSFLPSAMSLHHQNHYKHHPAHHDKEQLMIQTMELV</sequence>
<evidence type="ECO:0000256" key="1">
    <source>
        <dbReference type="SAM" id="MobiDB-lite"/>
    </source>
</evidence>
<feature type="region of interest" description="Disordered" evidence="1">
    <location>
        <begin position="131"/>
        <end position="152"/>
    </location>
</feature>
<dbReference type="EMBL" id="SDMP01000008">
    <property type="protein sequence ID" value="RYR43003.1"/>
    <property type="molecule type" value="Genomic_DNA"/>
</dbReference>
<evidence type="ECO:0000313" key="3">
    <source>
        <dbReference type="EMBL" id="RYR43003.1"/>
    </source>
</evidence>
<evidence type="ECO:0000256" key="2">
    <source>
        <dbReference type="SAM" id="Phobius"/>
    </source>
</evidence>
<comment type="caution">
    <text evidence="3">The sequence shown here is derived from an EMBL/GenBank/DDBJ whole genome shotgun (WGS) entry which is preliminary data.</text>
</comment>
<protein>
    <submittedName>
        <fullName evidence="3">Uncharacterized protein</fullName>
    </submittedName>
</protein>
<reference evidence="3 4" key="1">
    <citation type="submission" date="2019-01" db="EMBL/GenBank/DDBJ databases">
        <title>Sequencing of cultivated peanut Arachis hypogaea provides insights into genome evolution and oil improvement.</title>
        <authorList>
            <person name="Chen X."/>
        </authorList>
    </citation>
    <scope>NUCLEOTIDE SEQUENCE [LARGE SCALE GENOMIC DNA]</scope>
    <source>
        <strain evidence="4">cv. Fuhuasheng</strain>
        <tissue evidence="3">Leaves</tissue>
    </source>
</reference>
<name>A0A445BWA4_ARAHY</name>
<feature type="transmembrane region" description="Helical" evidence="2">
    <location>
        <begin position="21"/>
        <end position="40"/>
    </location>
</feature>
<accession>A0A445BWA4</accession>
<keyword evidence="4" id="KW-1185">Reference proteome</keyword>